<evidence type="ECO:0000256" key="6">
    <source>
        <dbReference type="ARBA" id="ARBA00023170"/>
    </source>
</evidence>
<reference evidence="9" key="1">
    <citation type="submission" date="2020-11" db="EMBL/GenBank/DDBJ databases">
        <authorList>
            <person name="Whiteford S."/>
        </authorList>
    </citation>
    <scope>NUCLEOTIDE SEQUENCE</scope>
</reference>
<name>A0A8S4E8Z2_PLUXY</name>
<feature type="transmembrane region" description="Helical" evidence="8">
    <location>
        <begin position="207"/>
        <end position="226"/>
    </location>
</feature>
<dbReference type="GO" id="GO:0007165">
    <property type="term" value="P:signal transduction"/>
    <property type="evidence" value="ECO:0007669"/>
    <property type="project" value="UniProtKB-KW"/>
</dbReference>
<gene>
    <name evidence="9" type="ORF">PLXY2_LOCUS4736</name>
</gene>
<dbReference type="EMBL" id="CAJHNJ030000013">
    <property type="protein sequence ID" value="CAG9111840.1"/>
    <property type="molecule type" value="Genomic_DNA"/>
</dbReference>
<comment type="caution">
    <text evidence="8">Lacks conserved residue(s) required for the propagation of feature annotation.</text>
</comment>
<comment type="function">
    <text evidence="8">Gustatory receptor which mediates acceptance or avoidance behavior, depending on its substrates.</text>
</comment>
<dbReference type="PANTHER" id="PTHR21143">
    <property type="entry name" value="INVERTEBRATE GUSTATORY RECEPTOR"/>
    <property type="match status" value="1"/>
</dbReference>
<dbReference type="GO" id="GO:0030425">
    <property type="term" value="C:dendrite"/>
    <property type="evidence" value="ECO:0007669"/>
    <property type="project" value="TreeGrafter"/>
</dbReference>
<feature type="transmembrane region" description="Helical" evidence="8">
    <location>
        <begin position="30"/>
        <end position="55"/>
    </location>
</feature>
<keyword evidence="10" id="KW-1185">Reference proteome</keyword>
<accession>A0A8S4E8Z2</accession>
<comment type="subcellular location">
    <subcellularLocation>
        <location evidence="1 8">Cell membrane</location>
        <topology evidence="1 8">Multi-pass membrane protein</topology>
    </subcellularLocation>
</comment>
<evidence type="ECO:0000256" key="8">
    <source>
        <dbReference type="RuleBase" id="RU363108"/>
    </source>
</evidence>
<dbReference type="PANTHER" id="PTHR21143:SF121">
    <property type="entry name" value="GUSTATORY AND ODORANT RECEPTOR 21A"/>
    <property type="match status" value="1"/>
</dbReference>
<keyword evidence="5 8" id="KW-0472">Membrane</keyword>
<comment type="similarity">
    <text evidence="8">Belongs to the insect chemoreceptor superfamily. Gustatory receptor (GR) family.</text>
</comment>
<evidence type="ECO:0000256" key="4">
    <source>
        <dbReference type="ARBA" id="ARBA00022989"/>
    </source>
</evidence>
<evidence type="ECO:0000256" key="2">
    <source>
        <dbReference type="ARBA" id="ARBA00022475"/>
    </source>
</evidence>
<dbReference type="GO" id="GO:0005886">
    <property type="term" value="C:plasma membrane"/>
    <property type="evidence" value="ECO:0007669"/>
    <property type="project" value="UniProtKB-SubCell"/>
</dbReference>
<keyword evidence="2 8" id="KW-1003">Cell membrane</keyword>
<keyword evidence="4 8" id="KW-1133">Transmembrane helix</keyword>
<dbReference type="GO" id="GO:0050909">
    <property type="term" value="P:sensory perception of taste"/>
    <property type="evidence" value="ECO:0007669"/>
    <property type="project" value="InterPro"/>
</dbReference>
<evidence type="ECO:0000256" key="7">
    <source>
        <dbReference type="ARBA" id="ARBA00023224"/>
    </source>
</evidence>
<organism evidence="9 10">
    <name type="scientific">Plutella xylostella</name>
    <name type="common">Diamondback moth</name>
    <name type="synonym">Plutella maculipennis</name>
    <dbReference type="NCBI Taxonomy" id="51655"/>
    <lineage>
        <taxon>Eukaryota</taxon>
        <taxon>Metazoa</taxon>
        <taxon>Ecdysozoa</taxon>
        <taxon>Arthropoda</taxon>
        <taxon>Hexapoda</taxon>
        <taxon>Insecta</taxon>
        <taxon>Pterygota</taxon>
        <taxon>Neoptera</taxon>
        <taxon>Endopterygota</taxon>
        <taxon>Lepidoptera</taxon>
        <taxon>Glossata</taxon>
        <taxon>Ditrysia</taxon>
        <taxon>Yponomeutoidea</taxon>
        <taxon>Plutellidae</taxon>
        <taxon>Plutella</taxon>
    </lineage>
</organism>
<feature type="transmembrane region" description="Helical" evidence="8">
    <location>
        <begin position="299"/>
        <end position="319"/>
    </location>
</feature>
<keyword evidence="7 8" id="KW-0807">Transducer</keyword>
<feature type="transmembrane region" description="Helical" evidence="8">
    <location>
        <begin position="115"/>
        <end position="135"/>
    </location>
</feature>
<evidence type="ECO:0000256" key="5">
    <source>
        <dbReference type="ARBA" id="ARBA00023136"/>
    </source>
</evidence>
<feature type="transmembrane region" description="Helical" evidence="8">
    <location>
        <begin position="325"/>
        <end position="346"/>
    </location>
</feature>
<keyword evidence="3 8" id="KW-0812">Transmembrane</keyword>
<dbReference type="GO" id="GO:0030424">
    <property type="term" value="C:axon"/>
    <property type="evidence" value="ECO:0007669"/>
    <property type="project" value="TreeGrafter"/>
</dbReference>
<dbReference type="InterPro" id="IPR013604">
    <property type="entry name" value="7TM_chemorcpt"/>
</dbReference>
<comment type="caution">
    <text evidence="9">The sequence shown here is derived from an EMBL/GenBank/DDBJ whole genome shotgun (WGS) entry which is preliminary data.</text>
</comment>
<keyword evidence="6 8" id="KW-0675">Receptor</keyword>
<proteinExistence type="inferred from homology"/>
<protein>
    <recommendedName>
        <fullName evidence="8">Gustatory receptor</fullName>
    </recommendedName>
</protein>
<dbReference type="Proteomes" id="UP000653454">
    <property type="component" value="Unassembled WGS sequence"/>
</dbReference>
<dbReference type="Pfam" id="PF08395">
    <property type="entry name" value="7tm_7"/>
    <property type="match status" value="2"/>
</dbReference>
<evidence type="ECO:0000256" key="1">
    <source>
        <dbReference type="ARBA" id="ARBA00004651"/>
    </source>
</evidence>
<evidence type="ECO:0000313" key="10">
    <source>
        <dbReference type="Proteomes" id="UP000653454"/>
    </source>
</evidence>
<evidence type="ECO:0000256" key="3">
    <source>
        <dbReference type="ARBA" id="ARBA00022692"/>
    </source>
</evidence>
<evidence type="ECO:0000313" key="9">
    <source>
        <dbReference type="EMBL" id="CAG9111840.1"/>
    </source>
</evidence>
<sequence length="352" mass="39609">MPPPAVLVNSLVFVQDEHYLDNISRTVIHILALLGLTFPYLAFAFMGGVAVAAFVPCVYCEDLKMEVQVLRKQLASVLFRIRLDKRSRVSARALLALTHERDLSVSLLGMLRVDISLPLHYVSLLVTYLIILLQFQKVRGLKLISHCMELSLSKCKNLDLAAFQRGFENYDLAEFGNLSKNVDELMDLYNRLYTAYVHLIQATKWQFLMLLALSLFSNILVLFMFISELLRNSADSLPVPPLPQSASHACFVLGNVLVLCGPCLAGDQLLHELAVLKRLLASRIYENKMDKRSRVSARALLALTGAHGLGVSLLGMLRVDISLPLHYVSLLVTYLIILLQFNKVYFRSDWGM</sequence>
<dbReference type="GO" id="GO:0043025">
    <property type="term" value="C:neuronal cell body"/>
    <property type="evidence" value="ECO:0007669"/>
    <property type="project" value="TreeGrafter"/>
</dbReference>
<dbReference type="AlphaFoldDB" id="A0A8S4E8Z2"/>